<name>A0AA88PQB0_9TELE</name>
<gene>
    <name evidence="2" type="ORF">Q8A67_012161</name>
</gene>
<dbReference type="EMBL" id="JAUYZG010000011">
    <property type="protein sequence ID" value="KAK2894932.1"/>
    <property type="molecule type" value="Genomic_DNA"/>
</dbReference>
<dbReference type="AlphaFoldDB" id="A0AA88PQB0"/>
<comment type="caution">
    <text evidence="2">The sequence shown here is derived from an EMBL/GenBank/DDBJ whole genome shotgun (WGS) entry which is preliminary data.</text>
</comment>
<organism evidence="2 3">
    <name type="scientific">Cirrhinus molitorella</name>
    <name type="common">mud carp</name>
    <dbReference type="NCBI Taxonomy" id="172907"/>
    <lineage>
        <taxon>Eukaryota</taxon>
        <taxon>Metazoa</taxon>
        <taxon>Chordata</taxon>
        <taxon>Craniata</taxon>
        <taxon>Vertebrata</taxon>
        <taxon>Euteleostomi</taxon>
        <taxon>Actinopterygii</taxon>
        <taxon>Neopterygii</taxon>
        <taxon>Teleostei</taxon>
        <taxon>Ostariophysi</taxon>
        <taxon>Cypriniformes</taxon>
        <taxon>Cyprinidae</taxon>
        <taxon>Labeoninae</taxon>
        <taxon>Labeonini</taxon>
        <taxon>Cirrhinus</taxon>
    </lineage>
</organism>
<proteinExistence type="predicted"/>
<protein>
    <submittedName>
        <fullName evidence="2">Uncharacterized protein</fullName>
    </submittedName>
</protein>
<reference evidence="2" key="1">
    <citation type="submission" date="2023-08" db="EMBL/GenBank/DDBJ databases">
        <title>Chromosome-level Genome Assembly of mud carp (Cirrhinus molitorella).</title>
        <authorList>
            <person name="Liu H."/>
        </authorList>
    </citation>
    <scope>NUCLEOTIDE SEQUENCE</scope>
    <source>
        <strain evidence="2">Prfri</strain>
        <tissue evidence="2">Muscle</tissue>
    </source>
</reference>
<keyword evidence="3" id="KW-1185">Reference proteome</keyword>
<evidence type="ECO:0000313" key="2">
    <source>
        <dbReference type="EMBL" id="KAK2894932.1"/>
    </source>
</evidence>
<dbReference type="Proteomes" id="UP001187343">
    <property type="component" value="Unassembled WGS sequence"/>
</dbReference>
<evidence type="ECO:0000313" key="3">
    <source>
        <dbReference type="Proteomes" id="UP001187343"/>
    </source>
</evidence>
<accession>A0AA88PQB0</accession>
<feature type="region of interest" description="Disordered" evidence="1">
    <location>
        <begin position="71"/>
        <end position="102"/>
    </location>
</feature>
<evidence type="ECO:0000256" key="1">
    <source>
        <dbReference type="SAM" id="MobiDB-lite"/>
    </source>
</evidence>
<sequence length="188" mass="20401">MARHLTCPRQARLPLTNLEFTAMMAAQPEFLAKPTSEHPSAPKCTALSGLLTNCLTFWERAVTSDLLAEKANKSDSPAKMTTKPKSPAEMAAKPESPTKTATKPEFLARMAAEPESLTKVTAQPESLAKMAVTSEFPAKMIATSEFPTKMGIKLECWGRMVAKQASLCWILTCLCLPAQPGNVCLCEK</sequence>